<accession>A0AA86Q5K4</accession>
<evidence type="ECO:0000313" key="11">
    <source>
        <dbReference type="EMBL" id="CAI9949983.1"/>
    </source>
</evidence>
<evidence type="ECO:0000256" key="2">
    <source>
        <dbReference type="ARBA" id="ARBA00001974"/>
    </source>
</evidence>
<keyword evidence="5" id="KW-0274">FAD</keyword>
<evidence type="ECO:0000259" key="10">
    <source>
        <dbReference type="PROSITE" id="PS51384"/>
    </source>
</evidence>
<dbReference type="EC" id="1.6.2.4" evidence="8"/>
<dbReference type="Gene3D" id="3.40.50.360">
    <property type="match status" value="1"/>
</dbReference>
<evidence type="ECO:0000256" key="8">
    <source>
        <dbReference type="ARBA" id="ARBA00023797"/>
    </source>
</evidence>
<organism evidence="11">
    <name type="scientific">Hexamita inflata</name>
    <dbReference type="NCBI Taxonomy" id="28002"/>
    <lineage>
        <taxon>Eukaryota</taxon>
        <taxon>Metamonada</taxon>
        <taxon>Diplomonadida</taxon>
        <taxon>Hexamitidae</taxon>
        <taxon>Hexamitinae</taxon>
        <taxon>Hexamita</taxon>
    </lineage>
</organism>
<dbReference type="InterPro" id="IPR017938">
    <property type="entry name" value="Riboflavin_synthase-like_b-brl"/>
</dbReference>
<dbReference type="InterPro" id="IPR008254">
    <property type="entry name" value="Flavodoxin/NO_synth"/>
</dbReference>
<feature type="domain" description="FAD-binding FR-type" evidence="10">
    <location>
        <begin position="203"/>
        <end position="456"/>
    </location>
</feature>
<name>A0AA86Q5K4_9EUKA</name>
<evidence type="ECO:0000313" key="13">
    <source>
        <dbReference type="Proteomes" id="UP001642409"/>
    </source>
</evidence>
<keyword evidence="13" id="KW-1185">Reference proteome</keyword>
<dbReference type="Proteomes" id="UP001642409">
    <property type="component" value="Unassembled WGS sequence"/>
</dbReference>
<feature type="domain" description="Flavodoxin-like" evidence="9">
    <location>
        <begin position="29"/>
        <end position="173"/>
    </location>
</feature>
<dbReference type="InterPro" id="IPR003097">
    <property type="entry name" value="CysJ-like_FAD-binding"/>
</dbReference>
<dbReference type="Gene3D" id="1.20.990.10">
    <property type="entry name" value="NADPH-cytochrome p450 Reductase, Chain A, domain 3"/>
    <property type="match status" value="1"/>
</dbReference>
<dbReference type="EMBL" id="CATOUU010000806">
    <property type="protein sequence ID" value="CAI9949983.1"/>
    <property type="molecule type" value="Genomic_DNA"/>
</dbReference>
<evidence type="ECO:0000259" key="9">
    <source>
        <dbReference type="PROSITE" id="PS50902"/>
    </source>
</evidence>
<keyword evidence="3" id="KW-0285">Flavoprotein</keyword>
<dbReference type="PROSITE" id="PS50902">
    <property type="entry name" value="FLAVODOXIN_LIKE"/>
    <property type="match status" value="1"/>
</dbReference>
<dbReference type="PROSITE" id="PS51384">
    <property type="entry name" value="FAD_FR"/>
    <property type="match status" value="1"/>
</dbReference>
<evidence type="ECO:0000256" key="7">
    <source>
        <dbReference type="ARBA" id="ARBA00023002"/>
    </source>
</evidence>
<keyword evidence="4" id="KW-0288">FMN</keyword>
<keyword evidence="7" id="KW-0560">Oxidoreductase</keyword>
<evidence type="ECO:0000313" key="12">
    <source>
        <dbReference type="EMBL" id="CAL6031821.1"/>
    </source>
</evidence>
<dbReference type="InterPro" id="IPR001094">
    <property type="entry name" value="Flavdoxin-like"/>
</dbReference>
<dbReference type="SUPFAM" id="SSF63380">
    <property type="entry name" value="Riboflavin synthase domain-like"/>
    <property type="match status" value="1"/>
</dbReference>
<evidence type="ECO:0000256" key="6">
    <source>
        <dbReference type="ARBA" id="ARBA00022857"/>
    </source>
</evidence>
<comment type="cofactor">
    <cofactor evidence="1">
        <name>FMN</name>
        <dbReference type="ChEBI" id="CHEBI:58210"/>
    </cofactor>
</comment>
<dbReference type="Pfam" id="PF00258">
    <property type="entry name" value="Flavodoxin_1"/>
    <property type="match status" value="1"/>
</dbReference>
<dbReference type="Gene3D" id="3.40.50.80">
    <property type="entry name" value="Nucleotide-binding domain of ferredoxin-NADP reductase (FNR) module"/>
    <property type="match status" value="1"/>
</dbReference>
<dbReference type="Gene3D" id="2.40.30.10">
    <property type="entry name" value="Translation factors"/>
    <property type="match status" value="1"/>
</dbReference>
<dbReference type="PRINTS" id="PR00369">
    <property type="entry name" value="FLAVODOXIN"/>
</dbReference>
<dbReference type="PRINTS" id="PR00371">
    <property type="entry name" value="FPNCR"/>
</dbReference>
<dbReference type="SUPFAM" id="SSF52343">
    <property type="entry name" value="Ferredoxin reductase-like, C-terminal NADP-linked domain"/>
    <property type="match status" value="1"/>
</dbReference>
<dbReference type="InterPro" id="IPR017927">
    <property type="entry name" value="FAD-bd_FR_type"/>
</dbReference>
<dbReference type="EMBL" id="CAXDID020000121">
    <property type="protein sequence ID" value="CAL6031821.1"/>
    <property type="molecule type" value="Genomic_DNA"/>
</dbReference>
<dbReference type="GO" id="GO:0010181">
    <property type="term" value="F:FMN binding"/>
    <property type="evidence" value="ECO:0007669"/>
    <property type="project" value="InterPro"/>
</dbReference>
<evidence type="ECO:0000256" key="4">
    <source>
        <dbReference type="ARBA" id="ARBA00022643"/>
    </source>
</evidence>
<dbReference type="Pfam" id="PF00667">
    <property type="entry name" value="FAD_binding_1"/>
    <property type="match status" value="1"/>
</dbReference>
<reference evidence="12 13" key="2">
    <citation type="submission" date="2024-07" db="EMBL/GenBank/DDBJ databases">
        <authorList>
            <person name="Akdeniz Z."/>
        </authorList>
    </citation>
    <scope>NUCLEOTIDE SEQUENCE [LARGE SCALE GENOMIC DNA]</scope>
</reference>
<reference evidence="11" key="1">
    <citation type="submission" date="2023-06" db="EMBL/GenBank/DDBJ databases">
        <authorList>
            <person name="Kurt Z."/>
        </authorList>
    </citation>
    <scope>NUCLEOTIDE SEQUENCE</scope>
</reference>
<gene>
    <name evidence="12" type="ORF">HINF_LOCUS34185</name>
    <name evidence="11" type="ORF">HINF_LOCUS37628</name>
</gene>
<dbReference type="InterPro" id="IPR039261">
    <property type="entry name" value="FNR_nucleotide-bd"/>
</dbReference>
<dbReference type="InterPro" id="IPR029039">
    <property type="entry name" value="Flavoprotein-like_sf"/>
</dbReference>
<dbReference type="InterPro" id="IPR001709">
    <property type="entry name" value="Flavoprot_Pyr_Nucl_cyt_Rdtase"/>
</dbReference>
<dbReference type="GO" id="GO:0005829">
    <property type="term" value="C:cytosol"/>
    <property type="evidence" value="ECO:0007669"/>
    <property type="project" value="TreeGrafter"/>
</dbReference>
<comment type="caution">
    <text evidence="11">The sequence shown here is derived from an EMBL/GenBank/DDBJ whole genome shotgun (WGS) entry which is preliminary data.</text>
</comment>
<sequence>MTQSVKAYPFLGSNQEEFIQSLKNSVVPVPIIFATQTQTCKQLANQLARYFQSGQIKAKIIDVAALTPEDLAGPFFVYLTCTFFMGDHPKSALQFVGKLRENDPVWAEAIKSKYFSVFGIGSLKYKLFCKASDELDAKFTELGANRVMRVSRVDRNVPQGYEPQFQEWMKDLLDNMGIDKVEESQSLYETKVQSKYPFIAPPKNYFWCKLLERKQLSDNVVDGIQHYYKFELPATNPYKAGQHIAIMPRNHRQVMNQVFQNKIIYLDDECKQLAEPEQLVKMNVLAQEGSNLPLSNDFYSVWDLIAQYTDLHSMVNQNVLALLAQFARDENQQKELKMLGDTAHSDLFQKKFVQTPSKIGDLFQSYNSLKIPLHRFLEIVPPMRHRLYSIASSPKLIGNQFLELIVTDVQWDGINVKTGETVQQRGLCTGFLYELSGQLGDYQSTYFDRQGMFPAQIHESPLEPPKDPKTPVISIALGSGYAPFRSLLQERLALSQQGVELGPMCLFLGIRRRADYGDMLEELNTWCKNGISYTYLAISRESETPAEGADNIPMTRGKRPETVKITYGGHVTKSITDNFEVFGDHMTAPNNLILYCGKAGKIPEDLTETIIKALIKYGITEQEARKMWVQYLEQGRIFFEAW</sequence>
<dbReference type="GO" id="GO:0003958">
    <property type="term" value="F:NADPH-hemoprotein reductase activity"/>
    <property type="evidence" value="ECO:0007669"/>
    <property type="project" value="UniProtKB-EC"/>
</dbReference>
<comment type="cofactor">
    <cofactor evidence="2">
        <name>FAD</name>
        <dbReference type="ChEBI" id="CHEBI:57692"/>
    </cofactor>
</comment>
<evidence type="ECO:0000256" key="1">
    <source>
        <dbReference type="ARBA" id="ARBA00001917"/>
    </source>
</evidence>
<evidence type="ECO:0000256" key="5">
    <source>
        <dbReference type="ARBA" id="ARBA00022827"/>
    </source>
</evidence>
<evidence type="ECO:0000256" key="3">
    <source>
        <dbReference type="ARBA" id="ARBA00022630"/>
    </source>
</evidence>
<dbReference type="SUPFAM" id="SSF52218">
    <property type="entry name" value="Flavoproteins"/>
    <property type="match status" value="1"/>
</dbReference>
<proteinExistence type="predicted"/>
<protein>
    <recommendedName>
        <fullName evidence="8">NADPH--hemoprotein reductase</fullName>
        <ecNumber evidence="8">1.6.2.4</ecNumber>
    </recommendedName>
</protein>
<dbReference type="PANTHER" id="PTHR19384:SF17">
    <property type="entry name" value="NADPH--CYTOCHROME P450 REDUCTASE"/>
    <property type="match status" value="1"/>
</dbReference>
<dbReference type="PANTHER" id="PTHR19384">
    <property type="entry name" value="NITRIC OXIDE SYNTHASE-RELATED"/>
    <property type="match status" value="1"/>
</dbReference>
<dbReference type="AlphaFoldDB" id="A0AA86Q5K4"/>
<dbReference type="GO" id="GO:0050660">
    <property type="term" value="F:flavin adenine dinucleotide binding"/>
    <property type="evidence" value="ECO:0007669"/>
    <property type="project" value="TreeGrafter"/>
</dbReference>
<dbReference type="InterPro" id="IPR023173">
    <property type="entry name" value="NADPH_Cyt_P450_Rdtase_alpha"/>
</dbReference>
<keyword evidence="6" id="KW-0521">NADP</keyword>